<sequence>MNQQSFVQVNQEHDQIKKRVNSLKFQLRDIDQKNFILNSKLKDLRQLSPNGNKSPVAQLQEQLGLDRKFIIEQFKPIIEKEGIYVRNERLKTESYLQQSKNIEIQQKKKKVRQIEVYDSEIIKRKAEFYEKKINEVRQRQLQEMEMNKLIVNKKLIEINNLKKQEQLLLGEITLAKKKEQSLNNKFSNVVLSSENSIMLPTIQKTNSRMSQQSNSKNRQLLGSHSVQRSDKLQDRFLKSDTKQNYNSFVNNNEDRRLKNEQRRNSQSIDQLNIGCQTSFLMTDKNQDSIQYSQNFDSYCSNNQDQSFEITQKKKLKCQFKK</sequence>
<protein>
    <submittedName>
        <fullName evidence="2">Uncharacterized protein</fullName>
    </submittedName>
</protein>
<proteinExistence type="predicted"/>
<reference evidence="2" key="1">
    <citation type="submission" date="2021-01" db="EMBL/GenBank/DDBJ databases">
        <authorList>
            <consortium name="Genoscope - CEA"/>
            <person name="William W."/>
        </authorList>
    </citation>
    <scope>NUCLEOTIDE SEQUENCE</scope>
</reference>
<evidence type="ECO:0000313" key="3">
    <source>
        <dbReference type="Proteomes" id="UP000692954"/>
    </source>
</evidence>
<feature type="region of interest" description="Disordered" evidence="1">
    <location>
        <begin position="204"/>
        <end position="226"/>
    </location>
</feature>
<dbReference type="Proteomes" id="UP000692954">
    <property type="component" value="Unassembled WGS sequence"/>
</dbReference>
<evidence type="ECO:0000256" key="1">
    <source>
        <dbReference type="SAM" id="MobiDB-lite"/>
    </source>
</evidence>
<comment type="caution">
    <text evidence="2">The sequence shown here is derived from an EMBL/GenBank/DDBJ whole genome shotgun (WGS) entry which is preliminary data.</text>
</comment>
<feature type="compositionally biased region" description="Basic and acidic residues" evidence="1">
    <location>
        <begin position="252"/>
        <end position="263"/>
    </location>
</feature>
<dbReference type="AlphaFoldDB" id="A0A8S1LIS3"/>
<gene>
    <name evidence="2" type="ORF">PSON_ATCC_30995.1.T0170112</name>
</gene>
<accession>A0A8S1LIS3</accession>
<dbReference type="OrthoDB" id="299178at2759"/>
<dbReference type="EMBL" id="CAJJDN010000017">
    <property type="protein sequence ID" value="CAD8062854.1"/>
    <property type="molecule type" value="Genomic_DNA"/>
</dbReference>
<organism evidence="2 3">
    <name type="scientific">Paramecium sonneborni</name>
    <dbReference type="NCBI Taxonomy" id="65129"/>
    <lineage>
        <taxon>Eukaryota</taxon>
        <taxon>Sar</taxon>
        <taxon>Alveolata</taxon>
        <taxon>Ciliophora</taxon>
        <taxon>Intramacronucleata</taxon>
        <taxon>Oligohymenophorea</taxon>
        <taxon>Peniculida</taxon>
        <taxon>Parameciidae</taxon>
        <taxon>Paramecium</taxon>
    </lineage>
</organism>
<keyword evidence="3" id="KW-1185">Reference proteome</keyword>
<evidence type="ECO:0000313" key="2">
    <source>
        <dbReference type="EMBL" id="CAD8062854.1"/>
    </source>
</evidence>
<name>A0A8S1LIS3_9CILI</name>
<feature type="region of interest" description="Disordered" evidence="1">
    <location>
        <begin position="243"/>
        <end position="265"/>
    </location>
</feature>